<evidence type="ECO:0008006" key="3">
    <source>
        <dbReference type="Google" id="ProtNLM"/>
    </source>
</evidence>
<dbReference type="KEGG" id="sdn:Sden_2758"/>
<name>Q12KI9_SHEDO</name>
<dbReference type="InterPro" id="IPR007344">
    <property type="entry name" value="GrpB/CoaE"/>
</dbReference>
<dbReference type="Pfam" id="PF04229">
    <property type="entry name" value="GrpB"/>
    <property type="match status" value="1"/>
</dbReference>
<dbReference type="PANTHER" id="PTHR34822">
    <property type="entry name" value="GRPB DOMAIN PROTEIN (AFU_ORTHOLOGUE AFUA_1G01530)"/>
    <property type="match status" value="1"/>
</dbReference>
<dbReference type="STRING" id="318161.Sden_2758"/>
<dbReference type="SUPFAM" id="SSF81301">
    <property type="entry name" value="Nucleotidyltransferase"/>
    <property type="match status" value="1"/>
</dbReference>
<proteinExistence type="predicted"/>
<organism evidence="1 2">
    <name type="scientific">Shewanella denitrificans (strain OS217 / ATCC BAA-1090 / DSM 15013)</name>
    <dbReference type="NCBI Taxonomy" id="318161"/>
    <lineage>
        <taxon>Bacteria</taxon>
        <taxon>Pseudomonadati</taxon>
        <taxon>Pseudomonadota</taxon>
        <taxon>Gammaproteobacteria</taxon>
        <taxon>Alteromonadales</taxon>
        <taxon>Shewanellaceae</taxon>
        <taxon>Shewanella</taxon>
    </lineage>
</organism>
<protein>
    <recommendedName>
        <fullName evidence="3">GrpB family protein</fullName>
    </recommendedName>
</protein>
<dbReference type="OrthoDB" id="9799092at2"/>
<dbReference type="RefSeq" id="WP_011497187.1">
    <property type="nucleotide sequence ID" value="NC_007954.1"/>
</dbReference>
<keyword evidence="2" id="KW-1185">Reference proteome</keyword>
<reference evidence="1 2" key="1">
    <citation type="submission" date="2006-03" db="EMBL/GenBank/DDBJ databases">
        <title>Complete sequence of Shewanella denitrificans OS217.</title>
        <authorList>
            <consortium name="US DOE Joint Genome Institute"/>
            <person name="Copeland A."/>
            <person name="Lucas S."/>
            <person name="Lapidus A."/>
            <person name="Barry K."/>
            <person name="Detter J.C."/>
            <person name="Glavina del Rio T."/>
            <person name="Hammon N."/>
            <person name="Israni S."/>
            <person name="Dalin E."/>
            <person name="Tice H."/>
            <person name="Pitluck S."/>
            <person name="Brettin T."/>
            <person name="Bruce D."/>
            <person name="Han C."/>
            <person name="Tapia R."/>
            <person name="Gilna P."/>
            <person name="Kiss H."/>
            <person name="Schmutz J."/>
            <person name="Larimer F."/>
            <person name="Land M."/>
            <person name="Hauser L."/>
            <person name="Kyrpides N."/>
            <person name="Lykidis A."/>
            <person name="Richardson P."/>
        </authorList>
    </citation>
    <scope>NUCLEOTIDE SEQUENCE [LARGE SCALE GENOMIC DNA]</scope>
    <source>
        <strain evidence="2">OS217 / ATCC BAA-1090 / DSM 15013</strain>
    </source>
</reference>
<dbReference type="EMBL" id="CP000302">
    <property type="protein sequence ID" value="ABE56037.1"/>
    <property type="molecule type" value="Genomic_DNA"/>
</dbReference>
<dbReference type="HOGENOM" id="CLU_086407_4_1_6"/>
<dbReference type="Gene3D" id="3.30.460.10">
    <property type="entry name" value="Beta Polymerase, domain 2"/>
    <property type="match status" value="1"/>
</dbReference>
<evidence type="ECO:0000313" key="2">
    <source>
        <dbReference type="Proteomes" id="UP000001982"/>
    </source>
</evidence>
<accession>Q12KI9</accession>
<dbReference type="Proteomes" id="UP000001982">
    <property type="component" value="Chromosome"/>
</dbReference>
<dbReference type="AlphaFoldDB" id="Q12KI9"/>
<evidence type="ECO:0000313" key="1">
    <source>
        <dbReference type="EMBL" id="ABE56037.1"/>
    </source>
</evidence>
<gene>
    <name evidence="1" type="ordered locus">Sden_2758</name>
</gene>
<dbReference type="eggNOG" id="COG2320">
    <property type="taxonomic scope" value="Bacteria"/>
</dbReference>
<dbReference type="InterPro" id="IPR043519">
    <property type="entry name" value="NT_sf"/>
</dbReference>
<dbReference type="PANTHER" id="PTHR34822:SF1">
    <property type="entry name" value="GRPB FAMILY PROTEIN"/>
    <property type="match status" value="1"/>
</dbReference>
<sequence>MIVDVVPYRLGWRKDFEIEKEVLIKYFGVHISEIHHIGSTSVIGLAAKPIIDIILEVPSLIKLDSELNIFQGLGYEAMGEFGIRGRRYYRKGGDNRTHQIHAFEVGDANIDRHIVFRDYLAAHPAVRLEYQDLKIQLAKECDNDIDQYCTGKDSFVKHHEAKALQWFAKV</sequence>